<dbReference type="Proteomes" id="UP001596222">
    <property type="component" value="Unassembled WGS sequence"/>
</dbReference>
<keyword evidence="3" id="KW-1185">Reference proteome</keyword>
<evidence type="ECO:0000313" key="3">
    <source>
        <dbReference type="Proteomes" id="UP001596222"/>
    </source>
</evidence>
<sequence length="194" mass="21135">MNGTTATVQGNPVELPDNAKGDNYESFTLWRRPSGGLFAVWATRGKSNEKAVVRAAPATVDRNGFRIGRPTVRRVFAVPFPNQDEARHVSDLKVLTGGTVLVASASDPDVDDGPFSSAVYKAGRLSANNTRQAALTLKESRSLFPLRKFTRQDNRKIEAIAVLPDGQPIWGTDDENHGGSIRFDQIGRTTTPRT</sequence>
<organism evidence="2 3">
    <name type="scientific">Streptomyces aureoversilis</name>
    <dbReference type="NCBI Taxonomy" id="67277"/>
    <lineage>
        <taxon>Bacteria</taxon>
        <taxon>Bacillati</taxon>
        <taxon>Actinomycetota</taxon>
        <taxon>Actinomycetes</taxon>
        <taxon>Kitasatosporales</taxon>
        <taxon>Streptomycetaceae</taxon>
        <taxon>Streptomyces</taxon>
    </lineage>
</organism>
<dbReference type="RefSeq" id="WP_382038433.1">
    <property type="nucleotide sequence ID" value="NZ_JBHSKJ010000003.1"/>
</dbReference>
<evidence type="ECO:0000256" key="1">
    <source>
        <dbReference type="SAM" id="MobiDB-lite"/>
    </source>
</evidence>
<comment type="caution">
    <text evidence="2">The sequence shown here is derived from an EMBL/GenBank/DDBJ whole genome shotgun (WGS) entry which is preliminary data.</text>
</comment>
<accession>A0ABV9ZT13</accession>
<dbReference type="EMBL" id="JBHSKJ010000003">
    <property type="protein sequence ID" value="MFC5144544.1"/>
    <property type="molecule type" value="Genomic_DNA"/>
</dbReference>
<proteinExistence type="predicted"/>
<reference evidence="3" key="1">
    <citation type="journal article" date="2019" name="Int. J. Syst. Evol. Microbiol.">
        <title>The Global Catalogue of Microorganisms (GCM) 10K type strain sequencing project: providing services to taxonomists for standard genome sequencing and annotation.</title>
        <authorList>
            <consortium name="The Broad Institute Genomics Platform"/>
            <consortium name="The Broad Institute Genome Sequencing Center for Infectious Disease"/>
            <person name="Wu L."/>
            <person name="Ma J."/>
        </authorList>
    </citation>
    <scope>NUCLEOTIDE SEQUENCE [LARGE SCALE GENOMIC DNA]</scope>
    <source>
        <strain evidence="3">CGMCC 4.1641</strain>
    </source>
</reference>
<evidence type="ECO:0000313" key="2">
    <source>
        <dbReference type="EMBL" id="MFC5144544.1"/>
    </source>
</evidence>
<name>A0ABV9ZT13_9ACTN</name>
<evidence type="ECO:0008006" key="4">
    <source>
        <dbReference type="Google" id="ProtNLM"/>
    </source>
</evidence>
<protein>
    <recommendedName>
        <fullName evidence="4">Phytase-like domain-containing protein</fullName>
    </recommendedName>
</protein>
<gene>
    <name evidence="2" type="ORF">ACFPP6_07590</name>
</gene>
<feature type="region of interest" description="Disordered" evidence="1">
    <location>
        <begin position="170"/>
        <end position="194"/>
    </location>
</feature>